<dbReference type="PANTHER" id="PTHR35602:SF3">
    <property type="entry name" value="ESTERASE YQIA"/>
    <property type="match status" value="1"/>
</dbReference>
<gene>
    <name evidence="2" type="ORF">HALO32_01432</name>
</gene>
<dbReference type="InterPro" id="IPR008886">
    <property type="entry name" value="UPF0227/Esterase_YqiA"/>
</dbReference>
<name>A0A5K1I1R7_9GAMM</name>
<dbReference type="RefSeq" id="WP_151443074.1">
    <property type="nucleotide sequence ID" value="NZ_CABVOU010000027.1"/>
</dbReference>
<dbReference type="Gene3D" id="3.40.50.1820">
    <property type="entry name" value="alpha/beta hydrolase"/>
    <property type="match status" value="1"/>
</dbReference>
<proteinExistence type="predicted"/>
<organism evidence="2 3">
    <name type="scientific">Halomonas lysinitropha</name>
    <dbReference type="NCBI Taxonomy" id="2607506"/>
    <lineage>
        <taxon>Bacteria</taxon>
        <taxon>Pseudomonadati</taxon>
        <taxon>Pseudomonadota</taxon>
        <taxon>Gammaproteobacteria</taxon>
        <taxon>Oceanospirillales</taxon>
        <taxon>Halomonadaceae</taxon>
        <taxon>Halomonas</taxon>
    </lineage>
</organism>
<dbReference type="PANTHER" id="PTHR35602">
    <property type="entry name" value="ESTERASE YQIA-RELATED"/>
    <property type="match status" value="1"/>
</dbReference>
<accession>A0A5K1I1R7</accession>
<evidence type="ECO:0000313" key="2">
    <source>
        <dbReference type="EMBL" id="VVZ95366.1"/>
    </source>
</evidence>
<sequence length="229" mass="23994">MLSAARQLPAASGVLYLHGFNSGSGSPKAALMRQACAWLGLPCATPQMPHRPMAALALAEAQLARLGPRPLVAGSSMGGFLATVIAERHDLVGALVNPAVAPARLVADWLGERFENAYTGERFAIEAAHLEELETLTPERVTPEHYLLLLGTADETLDPAEAFALYRGARTVLHPQGDHGFAALANYLPAILAHGGHRLAPGWSGSESPGTESAGIPGDTNDRNQLGDA</sequence>
<dbReference type="Proteomes" id="UP000326725">
    <property type="component" value="Unassembled WGS sequence"/>
</dbReference>
<dbReference type="InterPro" id="IPR029058">
    <property type="entry name" value="AB_hydrolase_fold"/>
</dbReference>
<dbReference type="SUPFAM" id="SSF53474">
    <property type="entry name" value="alpha/beta-Hydrolases"/>
    <property type="match status" value="1"/>
</dbReference>
<dbReference type="EMBL" id="CABVOU010000027">
    <property type="protein sequence ID" value="VVZ95366.1"/>
    <property type="molecule type" value="Genomic_DNA"/>
</dbReference>
<dbReference type="Pfam" id="PF05728">
    <property type="entry name" value="UPF0227"/>
    <property type="match status" value="1"/>
</dbReference>
<feature type="region of interest" description="Disordered" evidence="1">
    <location>
        <begin position="201"/>
        <end position="229"/>
    </location>
</feature>
<keyword evidence="3" id="KW-1185">Reference proteome</keyword>
<reference evidence="2 3" key="1">
    <citation type="submission" date="2019-09" db="EMBL/GenBank/DDBJ databases">
        <authorList>
            <person name="Criscuolo A."/>
        </authorList>
    </citation>
    <scope>NUCLEOTIDE SEQUENCE [LARGE SCALE GENOMIC DNA]</scope>
    <source>
        <strain evidence="3">3(2)</strain>
    </source>
</reference>
<dbReference type="AlphaFoldDB" id="A0A5K1I1R7"/>
<evidence type="ECO:0000313" key="3">
    <source>
        <dbReference type="Proteomes" id="UP000326725"/>
    </source>
</evidence>
<protein>
    <submittedName>
        <fullName evidence="2">Esterase YqiA</fullName>
    </submittedName>
</protein>
<evidence type="ECO:0000256" key="1">
    <source>
        <dbReference type="SAM" id="MobiDB-lite"/>
    </source>
</evidence>